<evidence type="ECO:0000313" key="1">
    <source>
        <dbReference type="EMBL" id="EYC52822.1"/>
    </source>
</evidence>
<organism evidence="1 2">
    <name type="scientific">Hylemonella gracilis str. Niagara R</name>
    <dbReference type="NCBI Taxonomy" id="1458275"/>
    <lineage>
        <taxon>Bacteria</taxon>
        <taxon>Pseudomonadati</taxon>
        <taxon>Pseudomonadota</taxon>
        <taxon>Betaproteobacteria</taxon>
        <taxon>Burkholderiales</taxon>
        <taxon>Comamonadaceae</taxon>
        <taxon>Hylemonella</taxon>
    </lineage>
</organism>
<dbReference type="STRING" id="1458275.AZ34_06670"/>
<dbReference type="AlphaFoldDB" id="A0A016XMK9"/>
<reference evidence="1 2" key="1">
    <citation type="submission" date="2014-02" db="EMBL/GenBank/DDBJ databases">
        <title>Draft Genome of Hylemonella gracilis isolated from the Niagara River.</title>
        <authorList>
            <person name="Pawlowski D.R."/>
            <person name="Koudelka G.B."/>
        </authorList>
    </citation>
    <scope>NUCLEOTIDE SEQUENCE [LARGE SCALE GENOMIC DNA]</scope>
    <source>
        <strain evidence="1 2">Niagara R</strain>
    </source>
</reference>
<proteinExistence type="predicted"/>
<comment type="caution">
    <text evidence="1">The sequence shown here is derived from an EMBL/GenBank/DDBJ whole genome shotgun (WGS) entry which is preliminary data.</text>
</comment>
<evidence type="ECO:0000313" key="2">
    <source>
        <dbReference type="Proteomes" id="UP000023268"/>
    </source>
</evidence>
<gene>
    <name evidence="1" type="ORF">AZ34_06670</name>
</gene>
<accession>A0A016XMK9</accession>
<name>A0A016XMK9_9BURK</name>
<protein>
    <submittedName>
        <fullName evidence="1">Uncharacterized protein</fullName>
    </submittedName>
</protein>
<dbReference type="RefSeq" id="WP_035606152.1">
    <property type="nucleotide sequence ID" value="NZ_JEMG01000001.1"/>
</dbReference>
<sequence>MFVLLSLLLPPLQRVVYALLALAQPPRVSTPERGACVVPKPVGPVVATRTAVPTASLAFVHTPAPRLLP</sequence>
<dbReference type="EMBL" id="JEMG01000001">
    <property type="protein sequence ID" value="EYC52822.1"/>
    <property type="molecule type" value="Genomic_DNA"/>
</dbReference>
<dbReference type="Proteomes" id="UP000023268">
    <property type="component" value="Unassembled WGS sequence"/>
</dbReference>